<dbReference type="KEGG" id="hap:HAPS_1837"/>
<dbReference type="GO" id="GO:0003676">
    <property type="term" value="F:nucleic acid binding"/>
    <property type="evidence" value="ECO:0007669"/>
    <property type="project" value="InterPro"/>
</dbReference>
<feature type="domain" description="YhcG PDDEXK nuclease" evidence="1">
    <location>
        <begin position="181"/>
        <end position="335"/>
    </location>
</feature>
<dbReference type="PANTHER" id="PTHR30547">
    <property type="entry name" value="UNCHARACTERIZED PROTEIN YHCG-RELATED"/>
    <property type="match status" value="1"/>
</dbReference>
<evidence type="ECO:0000313" key="3">
    <source>
        <dbReference type="EMBL" id="ACL33343.1"/>
    </source>
</evidence>
<dbReference type="Gene3D" id="3.40.1350.10">
    <property type="match status" value="1"/>
</dbReference>
<evidence type="ECO:0000259" key="2">
    <source>
        <dbReference type="Pfam" id="PF17761"/>
    </source>
</evidence>
<dbReference type="Pfam" id="PF17761">
    <property type="entry name" value="DUF1016_N"/>
    <property type="match status" value="1"/>
</dbReference>
<dbReference type="RefSeq" id="WP_005821902.1">
    <property type="nucleotide sequence ID" value="NC_011852.1"/>
</dbReference>
<dbReference type="PANTHER" id="PTHR30547:SF5">
    <property type="entry name" value="NUCLEASE YHCG-RELATED"/>
    <property type="match status" value="1"/>
</dbReference>
<dbReference type="InterPro" id="IPR053148">
    <property type="entry name" value="PD-DEXK-like_domain"/>
</dbReference>
<protein>
    <submittedName>
        <fullName evidence="3">Putative cytoplasmic protein</fullName>
    </submittedName>
</protein>
<dbReference type="InterPro" id="IPR009362">
    <property type="entry name" value="YhcG_C"/>
</dbReference>
<reference evidence="3 4" key="1">
    <citation type="journal article" date="2009" name="J. Bacteriol.">
        <title>Complete genome sequence of Haemophilus parasuis SH0165.</title>
        <authorList>
            <person name="Yue M."/>
            <person name="Yang F."/>
            <person name="Yang J."/>
            <person name="Bei W."/>
            <person name="Cai X."/>
            <person name="Chen L."/>
            <person name="Dong J."/>
            <person name="Zhou R."/>
            <person name="Jin M."/>
            <person name="Jin Q."/>
            <person name="Chen H."/>
        </authorList>
    </citation>
    <scope>NUCLEOTIDE SEQUENCE [LARGE SCALE GENOMIC DNA]</scope>
    <source>
        <strain evidence="3 4">SH0165</strain>
    </source>
</reference>
<evidence type="ECO:0000313" key="4">
    <source>
        <dbReference type="Proteomes" id="UP000006743"/>
    </source>
</evidence>
<gene>
    <name evidence="3" type="ordered locus">HAPS_1837</name>
</gene>
<name>B8F7P1_GLAP5</name>
<dbReference type="Pfam" id="PF06250">
    <property type="entry name" value="YhcG_C"/>
    <property type="match status" value="1"/>
</dbReference>
<keyword evidence="4" id="KW-1185">Reference proteome</keyword>
<dbReference type="AlphaFoldDB" id="B8F7P1"/>
<dbReference type="GeneID" id="66619929"/>
<dbReference type="InterPro" id="IPR041527">
    <property type="entry name" value="YhcG_N"/>
</dbReference>
<proteinExistence type="predicted"/>
<organism evidence="3 4">
    <name type="scientific">Glaesserella parasuis serovar 5 (strain SH0165)</name>
    <name type="common">Haemophilus parasuis</name>
    <dbReference type="NCBI Taxonomy" id="557723"/>
    <lineage>
        <taxon>Bacteria</taxon>
        <taxon>Pseudomonadati</taxon>
        <taxon>Pseudomonadota</taxon>
        <taxon>Gammaproteobacteria</taxon>
        <taxon>Pasteurellales</taxon>
        <taxon>Pasteurellaceae</taxon>
        <taxon>Glaesserella</taxon>
    </lineage>
</organism>
<feature type="domain" description="YhcG N-terminal" evidence="2">
    <location>
        <begin position="16"/>
        <end position="156"/>
    </location>
</feature>
<dbReference type="InterPro" id="IPR011856">
    <property type="entry name" value="tRNA_endonuc-like_dom_sf"/>
</dbReference>
<accession>B8F7P1</accession>
<evidence type="ECO:0000259" key="1">
    <source>
        <dbReference type="Pfam" id="PF06250"/>
    </source>
</evidence>
<dbReference type="EMBL" id="CP001321">
    <property type="protein sequence ID" value="ACL33343.1"/>
    <property type="molecule type" value="Genomic_DNA"/>
</dbReference>
<dbReference type="HOGENOM" id="CLU_046640_1_1_6"/>
<dbReference type="Proteomes" id="UP000006743">
    <property type="component" value="Chromosome"/>
</dbReference>
<sequence>MNNISTQNYQSLITDIGTLLNRGREQVAQTANTILVQTYWLIGRHIVEFEQNGQDKAEYGSDLLNRLSKDLTKIHGKGFSRTNIALFRQFYLKFQIVQTVSEQFAIPVFTLSWSHYVEIIKEDNPLAIGFYTKQTEKENWSVRELKRQMKSMLFHRLALSKDKEGVLALAERGQEIARPQDILRDPVVLEFLNIPQAHQMQENELEEQLISNLQHFLLELGKGFAFIGRQYRISLGGKHFYVDLVFYHRILKCFVLIDLKRGEVNHQDIGQMNMYLNYFRKEENVDGDNEPIGIVLGAYKDKLLVEYALDNIDNQLFVSKYQLYLPNREELERELERYLD</sequence>
<dbReference type="PATRIC" id="fig|557723.8.peg.1818"/>